<sequence>MFVGTKCMIRKYICFTVKADLGYYPILATMNRKMTMKEINLNFWGILHTYWFQEYPIPFMYVLQQTTKPGGNRNV</sequence>
<proteinExistence type="predicted"/>
<name>A0A4U2PQY8_9BACL</name>
<evidence type="ECO:0000313" key="1">
    <source>
        <dbReference type="EMBL" id="TKH41607.1"/>
    </source>
</evidence>
<dbReference type="EMBL" id="PNXQ01000016">
    <property type="protein sequence ID" value="TKH41607.1"/>
    <property type="molecule type" value="Genomic_DNA"/>
</dbReference>
<dbReference type="AlphaFoldDB" id="A0A4U2PQY8"/>
<organism evidence="1 2">
    <name type="scientific">Paenibacillus terrae</name>
    <dbReference type="NCBI Taxonomy" id="159743"/>
    <lineage>
        <taxon>Bacteria</taxon>
        <taxon>Bacillati</taxon>
        <taxon>Bacillota</taxon>
        <taxon>Bacilli</taxon>
        <taxon>Bacillales</taxon>
        <taxon>Paenibacillaceae</taxon>
        <taxon>Paenibacillus</taxon>
    </lineage>
</organism>
<dbReference type="Proteomes" id="UP000308114">
    <property type="component" value="Unassembled WGS sequence"/>
</dbReference>
<evidence type="ECO:0000313" key="2">
    <source>
        <dbReference type="Proteomes" id="UP000308114"/>
    </source>
</evidence>
<reference evidence="1 2" key="1">
    <citation type="submission" date="2018-01" db="EMBL/GenBank/DDBJ databases">
        <title>Bacillales members from the olive rhizosphere are effective biological control agents against Verticillium dahliae.</title>
        <authorList>
            <person name="Gomez-Lama C."/>
            <person name="Legarda G."/>
            <person name="Ruano-Rosa D."/>
            <person name="Pizarro-Tobias P."/>
            <person name="Valverde-Corredor A."/>
            <person name="Niqui J.L."/>
            <person name="Trivino J.C."/>
            <person name="Roca A."/>
            <person name="Mercado-Blanco J."/>
        </authorList>
    </citation>
    <scope>NUCLEOTIDE SEQUENCE [LARGE SCALE GENOMIC DNA]</scope>
    <source>
        <strain evidence="1 2">PIC167</strain>
    </source>
</reference>
<comment type="caution">
    <text evidence="1">The sequence shown here is derived from an EMBL/GenBank/DDBJ whole genome shotgun (WGS) entry which is preliminary data.</text>
</comment>
<accession>A0A4U2PQY8</accession>
<gene>
    <name evidence="1" type="ORF">C1I60_19955</name>
</gene>
<protein>
    <submittedName>
        <fullName evidence="1">Uncharacterized protein</fullName>
    </submittedName>
</protein>